<protein>
    <submittedName>
        <fullName evidence="1">Putative Myosin-XV</fullName>
    </submittedName>
</protein>
<organism evidence="1 2">
    <name type="scientific">Daphnia magna</name>
    <dbReference type="NCBI Taxonomy" id="35525"/>
    <lineage>
        <taxon>Eukaryota</taxon>
        <taxon>Metazoa</taxon>
        <taxon>Ecdysozoa</taxon>
        <taxon>Arthropoda</taxon>
        <taxon>Crustacea</taxon>
        <taxon>Branchiopoda</taxon>
        <taxon>Diplostraca</taxon>
        <taxon>Cladocera</taxon>
        <taxon>Anomopoda</taxon>
        <taxon>Daphniidae</taxon>
        <taxon>Daphnia</taxon>
    </lineage>
</organism>
<evidence type="ECO:0000313" key="2">
    <source>
        <dbReference type="Proteomes" id="UP000076858"/>
    </source>
</evidence>
<comment type="caution">
    <text evidence="1">The sequence shown here is derived from an EMBL/GenBank/DDBJ whole genome shotgun (WGS) entry which is preliminary data.</text>
</comment>
<reference evidence="1 2" key="1">
    <citation type="submission" date="2016-03" db="EMBL/GenBank/DDBJ databases">
        <title>EvidentialGene: Evidence-directed Construction of Genes on Genomes.</title>
        <authorList>
            <person name="Gilbert D.G."/>
            <person name="Choi J.-H."/>
            <person name="Mockaitis K."/>
            <person name="Colbourne J."/>
            <person name="Pfrender M."/>
        </authorList>
    </citation>
    <scope>NUCLEOTIDE SEQUENCE [LARGE SCALE GENOMIC DNA]</scope>
    <source>
        <strain evidence="1 2">Xinb3</strain>
        <tissue evidence="1">Complete organism</tissue>
    </source>
</reference>
<dbReference type="Proteomes" id="UP000076858">
    <property type="component" value="Unassembled WGS sequence"/>
</dbReference>
<evidence type="ECO:0000313" key="1">
    <source>
        <dbReference type="EMBL" id="KZR98399.1"/>
    </source>
</evidence>
<keyword evidence="2" id="KW-1185">Reference proteome</keyword>
<dbReference type="EMBL" id="LRGB01017217">
    <property type="protein sequence ID" value="KZR98399.1"/>
    <property type="molecule type" value="Genomic_DNA"/>
</dbReference>
<gene>
    <name evidence="1" type="ORF">APZ42_006199</name>
</gene>
<dbReference type="AlphaFoldDB" id="A0A164G1C1"/>
<proteinExistence type="predicted"/>
<name>A0A164G1C1_9CRUS</name>
<sequence length="47" mass="5312">MPALSIRDTRPPQCVILMQSSINEVERFEPSQAKAEVLVLFFLPVNP</sequence>
<accession>A0A164G1C1</accession>